<feature type="transmembrane region" description="Helical" evidence="1">
    <location>
        <begin position="35"/>
        <end position="60"/>
    </location>
</feature>
<proteinExistence type="predicted"/>
<feature type="transmembrane region" description="Helical" evidence="1">
    <location>
        <begin position="72"/>
        <end position="93"/>
    </location>
</feature>
<evidence type="ECO:0000313" key="3">
    <source>
        <dbReference type="Proteomes" id="UP000703674"/>
    </source>
</evidence>
<comment type="caution">
    <text evidence="2">The sequence shown here is derived from an EMBL/GenBank/DDBJ whole genome shotgun (WGS) entry which is preliminary data.</text>
</comment>
<feature type="transmembrane region" description="Helical" evidence="1">
    <location>
        <begin position="145"/>
        <end position="163"/>
    </location>
</feature>
<keyword evidence="1" id="KW-0472">Membrane</keyword>
<dbReference type="Proteomes" id="UP000703674">
    <property type="component" value="Unassembled WGS sequence"/>
</dbReference>
<protein>
    <submittedName>
        <fullName evidence="2">Rod shape-determining protein MreD</fullName>
    </submittedName>
</protein>
<feature type="transmembrane region" description="Helical" evidence="1">
    <location>
        <begin position="6"/>
        <end position="23"/>
    </location>
</feature>
<accession>A0ABX1D1U5</accession>
<name>A0ABX1D1U5_9FLAO</name>
<keyword evidence="1" id="KW-1133">Transmembrane helix</keyword>
<keyword evidence="3" id="KW-1185">Reference proteome</keyword>
<reference evidence="2 3" key="1">
    <citation type="submission" date="2020-03" db="EMBL/GenBank/DDBJ databases">
        <title>Salinimicrobium sp. nov, isolated from SCS.</title>
        <authorList>
            <person name="Cao W.R."/>
        </authorList>
    </citation>
    <scope>NUCLEOTIDE SEQUENCE [LARGE SCALE GENOMIC DNA]</scope>
    <source>
        <strain evidence="3">J15B91</strain>
    </source>
</reference>
<dbReference type="EMBL" id="JAAVJR010000004">
    <property type="protein sequence ID" value="NJW53143.1"/>
    <property type="molecule type" value="Genomic_DNA"/>
</dbReference>
<keyword evidence="1" id="KW-0812">Transmembrane</keyword>
<feature type="transmembrane region" description="Helical" evidence="1">
    <location>
        <begin position="113"/>
        <end position="133"/>
    </location>
</feature>
<gene>
    <name evidence="2" type="ORF">HC175_09440</name>
</gene>
<dbReference type="RefSeq" id="WP_168138240.1">
    <property type="nucleotide sequence ID" value="NZ_JAAVJR010000004.1"/>
</dbReference>
<evidence type="ECO:0000313" key="2">
    <source>
        <dbReference type="EMBL" id="NJW53143.1"/>
    </source>
</evidence>
<organism evidence="2 3">
    <name type="scientific">Salinimicrobium oceani</name>
    <dbReference type="NCBI Taxonomy" id="2722702"/>
    <lineage>
        <taxon>Bacteria</taxon>
        <taxon>Pseudomonadati</taxon>
        <taxon>Bacteroidota</taxon>
        <taxon>Flavobacteriia</taxon>
        <taxon>Flavobacteriales</taxon>
        <taxon>Flavobacteriaceae</taxon>
        <taxon>Salinimicrobium</taxon>
    </lineage>
</organism>
<sequence>MNSVVLTNILRFIVLLLLQVLLLNNINFLGYINPYLYVLFLVLYPFNGNQTLFIFLSFLLGLGVDIFEDSGGINAAACLVAAYIRPVLLRFSFGVSYDYQTIKFSSTQPGSRISYVVILVLVHHFILFLLEFFNFAHFLLLLKKTFFSAIFTIILVFITLALFKRKSSR</sequence>
<evidence type="ECO:0000256" key="1">
    <source>
        <dbReference type="SAM" id="Phobius"/>
    </source>
</evidence>